<dbReference type="AlphaFoldDB" id="A0AAV0ZAM0"/>
<dbReference type="EMBL" id="OX451735">
    <property type="protein sequence ID" value="CAI8594876.1"/>
    <property type="molecule type" value="Genomic_DNA"/>
</dbReference>
<dbReference type="PANTHER" id="PTHR10460">
    <property type="entry name" value="ABL INTERACTOR FAMILY MEMBER"/>
    <property type="match status" value="1"/>
</dbReference>
<keyword evidence="4" id="KW-1185">Reference proteome</keyword>
<evidence type="ECO:0000256" key="1">
    <source>
        <dbReference type="ARBA" id="ARBA00010020"/>
    </source>
</evidence>
<dbReference type="PANTHER" id="PTHR10460:SF10">
    <property type="entry name" value="PROTEIN ABIL3"/>
    <property type="match status" value="1"/>
</dbReference>
<name>A0AAV0ZAM0_VICFA</name>
<accession>A0AAV0ZAM0</accession>
<comment type="similarity">
    <text evidence="1">Belongs to the ABI family.</text>
</comment>
<reference evidence="3 4" key="1">
    <citation type="submission" date="2023-01" db="EMBL/GenBank/DDBJ databases">
        <authorList>
            <person name="Kreplak J."/>
        </authorList>
    </citation>
    <scope>NUCLEOTIDE SEQUENCE [LARGE SCALE GENOMIC DNA]</scope>
</reference>
<gene>
    <name evidence="3" type="ORF">VFH_I163120</name>
</gene>
<dbReference type="Proteomes" id="UP001157006">
    <property type="component" value="Chromosome 1S"/>
</dbReference>
<dbReference type="InterPro" id="IPR028457">
    <property type="entry name" value="ABI"/>
</dbReference>
<sequence length="130" mass="15204">MTENRLDHLGYVTYKVNDLLDEKIVEVSRAKLHVSCIEQRIRTYQGCMDHKGITQQSLVISTPKYHKLYILPVGETMIGANLTKSKYVGCILEDEEEWINLRNVVRAIIEKHQHLQRQVKGVHHHLLYKN</sequence>
<evidence type="ECO:0000313" key="3">
    <source>
        <dbReference type="EMBL" id="CAI8594876.1"/>
    </source>
</evidence>
<protein>
    <submittedName>
        <fullName evidence="3">Uncharacterized protein</fullName>
    </submittedName>
</protein>
<proteinExistence type="inferred from homology"/>
<organism evidence="3 4">
    <name type="scientific">Vicia faba</name>
    <name type="common">Broad bean</name>
    <name type="synonym">Faba vulgaris</name>
    <dbReference type="NCBI Taxonomy" id="3906"/>
    <lineage>
        <taxon>Eukaryota</taxon>
        <taxon>Viridiplantae</taxon>
        <taxon>Streptophyta</taxon>
        <taxon>Embryophyta</taxon>
        <taxon>Tracheophyta</taxon>
        <taxon>Spermatophyta</taxon>
        <taxon>Magnoliopsida</taxon>
        <taxon>eudicotyledons</taxon>
        <taxon>Gunneridae</taxon>
        <taxon>Pentapetalae</taxon>
        <taxon>rosids</taxon>
        <taxon>fabids</taxon>
        <taxon>Fabales</taxon>
        <taxon>Fabaceae</taxon>
        <taxon>Papilionoideae</taxon>
        <taxon>50 kb inversion clade</taxon>
        <taxon>NPAAA clade</taxon>
        <taxon>Hologalegina</taxon>
        <taxon>IRL clade</taxon>
        <taxon>Fabeae</taxon>
        <taxon>Vicia</taxon>
    </lineage>
</organism>
<comment type="function">
    <text evidence="2">Involved in regulation of actin and microtubule organization. Part of a WAVE complex that activates the Arp2/3 complex.</text>
</comment>
<evidence type="ECO:0000256" key="2">
    <source>
        <dbReference type="ARBA" id="ARBA00025223"/>
    </source>
</evidence>
<evidence type="ECO:0000313" key="4">
    <source>
        <dbReference type="Proteomes" id="UP001157006"/>
    </source>
</evidence>